<comment type="caution">
    <text evidence="1">The sequence shown here is derived from an EMBL/GenBank/DDBJ whole genome shotgun (WGS) entry which is preliminary data.</text>
</comment>
<reference evidence="2" key="1">
    <citation type="submission" date="2023-07" db="EMBL/GenBank/DDBJ databases">
        <title>30 novel species of actinomycetes from the DSMZ collection.</title>
        <authorList>
            <person name="Nouioui I."/>
        </authorList>
    </citation>
    <scope>NUCLEOTIDE SEQUENCE [LARGE SCALE GENOMIC DNA]</scope>
    <source>
        <strain evidence="2">DSM 44917</strain>
    </source>
</reference>
<evidence type="ECO:0000313" key="1">
    <source>
        <dbReference type="EMBL" id="MDT0310461.1"/>
    </source>
</evidence>
<sequence length="87" mass="9558">MRATVDHDRRAAIVYATAQLAELAGVPPRVICECGAVRIETEVTEHLRRRWAELLAVLDLGTAFGLTDTTTGQIAWLSFQAGESFRS</sequence>
<protein>
    <submittedName>
        <fullName evidence="1">Uncharacterized protein</fullName>
    </submittedName>
</protein>
<dbReference type="RefSeq" id="WP_311633429.1">
    <property type="nucleotide sequence ID" value="NZ_JAVREN010000073.1"/>
</dbReference>
<accession>A0ABU2LFU8</accession>
<organism evidence="1 2">
    <name type="scientific">Streptomyces boetiae</name>
    <dbReference type="NCBI Taxonomy" id="3075541"/>
    <lineage>
        <taxon>Bacteria</taxon>
        <taxon>Bacillati</taxon>
        <taxon>Actinomycetota</taxon>
        <taxon>Actinomycetes</taxon>
        <taxon>Kitasatosporales</taxon>
        <taxon>Streptomycetaceae</taxon>
        <taxon>Streptomyces</taxon>
    </lineage>
</organism>
<name>A0ABU2LFU8_9ACTN</name>
<gene>
    <name evidence="1" type="ORF">RM780_26445</name>
</gene>
<evidence type="ECO:0000313" key="2">
    <source>
        <dbReference type="Proteomes" id="UP001183388"/>
    </source>
</evidence>
<dbReference type="EMBL" id="JAVREN010000073">
    <property type="protein sequence ID" value="MDT0310461.1"/>
    <property type="molecule type" value="Genomic_DNA"/>
</dbReference>
<dbReference type="Proteomes" id="UP001183388">
    <property type="component" value="Unassembled WGS sequence"/>
</dbReference>
<proteinExistence type="predicted"/>
<keyword evidence="2" id="KW-1185">Reference proteome</keyword>